<keyword evidence="5" id="KW-0862">Zinc</keyword>
<feature type="transmembrane region" description="Helical" evidence="12">
    <location>
        <begin position="154"/>
        <end position="176"/>
    </location>
</feature>
<comment type="similarity">
    <text evidence="2">Belongs to the beta-class carbonic anhydrase family.</text>
</comment>
<reference evidence="14 15" key="1">
    <citation type="journal article" date="2019" name="Int. J. Syst. Evol. Microbiol.">
        <title>The Global Catalogue of Microorganisms (GCM) 10K type strain sequencing project: providing services to taxonomists for standard genome sequencing and annotation.</title>
        <authorList>
            <consortium name="The Broad Institute Genomics Platform"/>
            <consortium name="The Broad Institute Genome Sequencing Center for Infectious Disease"/>
            <person name="Wu L."/>
            <person name="Ma J."/>
        </authorList>
    </citation>
    <scope>NUCLEOTIDE SEQUENCE [LARGE SCALE GENOMIC DNA]</scope>
    <source>
        <strain evidence="14 15">JCM 10977</strain>
    </source>
</reference>
<dbReference type="InterPro" id="IPR011547">
    <property type="entry name" value="SLC26A/SulP_dom"/>
</dbReference>
<comment type="catalytic activity">
    <reaction evidence="10">
        <text>hydrogencarbonate + H(+) = CO2 + H2O</text>
        <dbReference type="Rhea" id="RHEA:10748"/>
        <dbReference type="ChEBI" id="CHEBI:15377"/>
        <dbReference type="ChEBI" id="CHEBI:15378"/>
        <dbReference type="ChEBI" id="CHEBI:16526"/>
        <dbReference type="ChEBI" id="CHEBI:17544"/>
        <dbReference type="EC" id="4.2.1.1"/>
    </reaction>
</comment>
<feature type="region of interest" description="Disordered" evidence="11">
    <location>
        <begin position="24"/>
        <end position="43"/>
    </location>
</feature>
<dbReference type="EC" id="4.2.1.1" evidence="3"/>
<evidence type="ECO:0000256" key="12">
    <source>
        <dbReference type="SAM" id="Phobius"/>
    </source>
</evidence>
<dbReference type="InterPro" id="IPR001765">
    <property type="entry name" value="Carbonic_anhydrase"/>
</dbReference>
<feature type="transmembrane region" description="Helical" evidence="12">
    <location>
        <begin position="228"/>
        <end position="246"/>
    </location>
</feature>
<evidence type="ECO:0000256" key="7">
    <source>
        <dbReference type="ARBA" id="ARBA00023136"/>
    </source>
</evidence>
<keyword evidence="4 12" id="KW-0812">Transmembrane</keyword>
<evidence type="ECO:0000256" key="4">
    <source>
        <dbReference type="ARBA" id="ARBA00022692"/>
    </source>
</evidence>
<organism evidence="14 15">
    <name type="scientific">Kribbella koreensis</name>
    <dbReference type="NCBI Taxonomy" id="57909"/>
    <lineage>
        <taxon>Bacteria</taxon>
        <taxon>Bacillati</taxon>
        <taxon>Actinomycetota</taxon>
        <taxon>Actinomycetes</taxon>
        <taxon>Propionibacteriales</taxon>
        <taxon>Kribbellaceae</taxon>
        <taxon>Kribbella</taxon>
    </lineage>
</organism>
<keyword evidence="15" id="KW-1185">Reference proteome</keyword>
<comment type="function">
    <text evidence="9">Catalyzes the reversible hydration of carbon dioxide to form bicarbonate.</text>
</comment>
<name>A0ABN1R9B3_9ACTN</name>
<comment type="caution">
    <text evidence="14">The sequence shown here is derived from an EMBL/GenBank/DDBJ whole genome shotgun (WGS) entry which is preliminary data.</text>
</comment>
<feature type="transmembrane region" description="Helical" evidence="12">
    <location>
        <begin position="196"/>
        <end position="216"/>
    </location>
</feature>
<evidence type="ECO:0000256" key="2">
    <source>
        <dbReference type="ARBA" id="ARBA00006217"/>
    </source>
</evidence>
<protein>
    <recommendedName>
        <fullName evidence="3">carbonic anhydrase</fullName>
        <ecNumber evidence="3">4.2.1.1</ecNumber>
    </recommendedName>
</protein>
<feature type="transmembrane region" description="Helical" evidence="12">
    <location>
        <begin position="352"/>
        <end position="380"/>
    </location>
</feature>
<feature type="transmembrane region" description="Helical" evidence="12">
    <location>
        <begin position="78"/>
        <end position="100"/>
    </location>
</feature>
<dbReference type="InterPro" id="IPR001902">
    <property type="entry name" value="SLC26A/SulP_fam"/>
</dbReference>
<dbReference type="Proteomes" id="UP001500542">
    <property type="component" value="Unassembled WGS sequence"/>
</dbReference>
<comment type="subcellular location">
    <subcellularLocation>
        <location evidence="1">Membrane</location>
        <topology evidence="1">Multi-pass membrane protein</topology>
    </subcellularLocation>
</comment>
<dbReference type="Gene3D" id="3.40.1050.10">
    <property type="entry name" value="Carbonic anhydrase"/>
    <property type="match status" value="1"/>
</dbReference>
<evidence type="ECO:0000256" key="8">
    <source>
        <dbReference type="ARBA" id="ARBA00023239"/>
    </source>
</evidence>
<evidence type="ECO:0000259" key="13">
    <source>
        <dbReference type="Pfam" id="PF00916"/>
    </source>
</evidence>
<evidence type="ECO:0000256" key="11">
    <source>
        <dbReference type="SAM" id="MobiDB-lite"/>
    </source>
</evidence>
<evidence type="ECO:0000313" key="15">
    <source>
        <dbReference type="Proteomes" id="UP001500542"/>
    </source>
</evidence>
<feature type="transmembrane region" description="Helical" evidence="12">
    <location>
        <begin position="53"/>
        <end position="71"/>
    </location>
</feature>
<evidence type="ECO:0000256" key="10">
    <source>
        <dbReference type="ARBA" id="ARBA00048348"/>
    </source>
</evidence>
<dbReference type="InterPro" id="IPR015892">
    <property type="entry name" value="Carbonic_anhydrase_CS"/>
</dbReference>
<keyword evidence="6 12" id="KW-1133">Transmembrane helix</keyword>
<dbReference type="InterPro" id="IPR036874">
    <property type="entry name" value="Carbonic_anhydrase_sf"/>
</dbReference>
<dbReference type="PROSITE" id="PS00705">
    <property type="entry name" value="PROK_CO2_ANHYDRASE_2"/>
    <property type="match status" value="1"/>
</dbReference>
<dbReference type="SUPFAM" id="SSF53056">
    <property type="entry name" value="beta-carbonic anhydrase, cab"/>
    <property type="match status" value="1"/>
</dbReference>
<evidence type="ECO:0000256" key="5">
    <source>
        <dbReference type="ARBA" id="ARBA00022833"/>
    </source>
</evidence>
<dbReference type="Pfam" id="PF00484">
    <property type="entry name" value="Pro_CA"/>
    <property type="match status" value="1"/>
</dbReference>
<evidence type="ECO:0000313" key="14">
    <source>
        <dbReference type="EMBL" id="GAA0953716.1"/>
    </source>
</evidence>
<gene>
    <name evidence="14" type="ORF">GCM10009554_58470</name>
</gene>
<keyword evidence="7 12" id="KW-0472">Membrane</keyword>
<dbReference type="EMBL" id="BAAAHK010000014">
    <property type="protein sequence ID" value="GAA0953716.1"/>
    <property type="molecule type" value="Genomic_DNA"/>
</dbReference>
<evidence type="ECO:0000256" key="9">
    <source>
        <dbReference type="ARBA" id="ARBA00024993"/>
    </source>
</evidence>
<keyword evidence="8" id="KW-0456">Lyase</keyword>
<dbReference type="Pfam" id="PF00916">
    <property type="entry name" value="Sulfate_transp"/>
    <property type="match status" value="1"/>
</dbReference>
<dbReference type="PANTHER" id="PTHR11814">
    <property type="entry name" value="SULFATE TRANSPORTER"/>
    <property type="match status" value="1"/>
</dbReference>
<proteinExistence type="inferred from homology"/>
<feature type="domain" description="SLC26A/SulP transporter" evidence="13">
    <location>
        <begin position="50"/>
        <end position="404"/>
    </location>
</feature>
<feature type="transmembrane region" description="Helical" evidence="12">
    <location>
        <begin position="120"/>
        <end position="142"/>
    </location>
</feature>
<dbReference type="PROSITE" id="PS00704">
    <property type="entry name" value="PROK_CO2_ANHYDRASE_1"/>
    <property type="match status" value="1"/>
</dbReference>
<evidence type="ECO:0000256" key="3">
    <source>
        <dbReference type="ARBA" id="ARBA00012925"/>
    </source>
</evidence>
<evidence type="ECO:0000256" key="6">
    <source>
        <dbReference type="ARBA" id="ARBA00022989"/>
    </source>
</evidence>
<dbReference type="SMART" id="SM00947">
    <property type="entry name" value="Pro_CA"/>
    <property type="match status" value="1"/>
</dbReference>
<feature type="transmembrane region" description="Helical" evidence="12">
    <location>
        <begin position="272"/>
        <end position="294"/>
    </location>
</feature>
<feature type="transmembrane region" description="Helical" evidence="12">
    <location>
        <begin position="400"/>
        <end position="428"/>
    </location>
</feature>
<evidence type="ECO:0000256" key="1">
    <source>
        <dbReference type="ARBA" id="ARBA00004141"/>
    </source>
</evidence>
<sequence length="763" mass="78746">MSAQIDTLCFDVLLLSAPNAGGPVPTISPNHSPPPSEAAPERSSWRSIVRHDVPASLVVFLIAIPLSLGIAAASGAPLIAGLVAAVVGGIVAGALGGSPLQVSGPAAGLTVVVAGLATQFGWAATAAITCAAGLLQILLGVTRIGRLALSLSPAVVHGMLAGIGITIAVQQLHVVLGGQAQSSLIANVAGLPAQLLAHHAGSVLIGILTVAILLVWPKIPKARMVPAPLVAVVTATAAAAVFMVNVTRVNLPDAPLKELIPPALPGGGPLEIATAILTVALVASVESLLSAVAVDKLHRGKRSNLDRELIGQGAANAISGALGGMPVTGVIVRSSTNVAAGARTRASAILHGVWIAVFVLAAGAMLELIPMAALAGVLLVTGLRLVQLAHIRTLRRHDELLVYVVTAAGVATLGLAEGVLAGLILALGRVLYRLARATVTTAEEDGVWIVRIRGTLVFLGVASLVRTLRTIPVGAPVRVDLQVDHLDHAAYEAIEDWRRGHIARGGSVVLNRAAFRAAMRGDTGRRLIPWQPQRQLVAEVDQRAAMLDGILEFEASADPIRPMMARLAADGQQPTQLFITCADSRIVPNMITTTGPGDQFCVRNVGNLVPPYGSNSNSVDAAVEYAVDILGVAQIVVCGHSHCGAAAAALDASTDNGSALHTWLKHLEVSVRRSAALPDIVDPVTGIKLSPADKLSVTNVAVQLENLRSFACVRKAEEAGRLELVGLYFDIGAAAARLVVEREPYLVRADEELATTARPPADN</sequence>
<accession>A0ABN1R9B3</accession>